<evidence type="ECO:0000313" key="4">
    <source>
        <dbReference type="Proteomes" id="UP000235371"/>
    </source>
</evidence>
<dbReference type="GO" id="GO:0000981">
    <property type="term" value="F:DNA-binding transcription factor activity, RNA polymerase II-specific"/>
    <property type="evidence" value="ECO:0007669"/>
    <property type="project" value="InterPro"/>
</dbReference>
<accession>A0A2J6TB64</accession>
<dbReference type="OrthoDB" id="3564650at2759"/>
<dbReference type="RefSeq" id="XP_024737173.1">
    <property type="nucleotide sequence ID" value="XM_024880218.1"/>
</dbReference>
<proteinExistence type="predicted"/>
<feature type="compositionally biased region" description="Polar residues" evidence="2">
    <location>
        <begin position="79"/>
        <end position="89"/>
    </location>
</feature>
<feature type="compositionally biased region" description="Polar residues" evidence="2">
    <location>
        <begin position="369"/>
        <end position="388"/>
    </location>
</feature>
<feature type="region of interest" description="Disordered" evidence="2">
    <location>
        <begin position="360"/>
        <end position="410"/>
    </location>
</feature>
<feature type="compositionally biased region" description="Basic and acidic residues" evidence="2">
    <location>
        <begin position="1"/>
        <end position="10"/>
    </location>
</feature>
<organism evidence="3 4">
    <name type="scientific">Hyaloscypha bicolor E</name>
    <dbReference type="NCBI Taxonomy" id="1095630"/>
    <lineage>
        <taxon>Eukaryota</taxon>
        <taxon>Fungi</taxon>
        <taxon>Dikarya</taxon>
        <taxon>Ascomycota</taxon>
        <taxon>Pezizomycotina</taxon>
        <taxon>Leotiomycetes</taxon>
        <taxon>Helotiales</taxon>
        <taxon>Hyaloscyphaceae</taxon>
        <taxon>Hyaloscypha</taxon>
        <taxon>Hyaloscypha bicolor</taxon>
    </lineage>
</organism>
<feature type="compositionally biased region" description="Polar residues" evidence="2">
    <location>
        <begin position="178"/>
        <end position="189"/>
    </location>
</feature>
<dbReference type="EMBL" id="KZ613791">
    <property type="protein sequence ID" value="PMD60269.1"/>
    <property type="molecule type" value="Genomic_DNA"/>
</dbReference>
<dbReference type="InParanoid" id="A0A2J6TB64"/>
<sequence>MGRRSGESKKKAGRTAKAKPGCLTCEERGLTCDETLPTCQHCQQSGRVCKGLRGRTGLWGKTSTSPGPAFMVGMDHSKLSSNPPKQTASEGDLVDGANRESSKKPRTGKRTADAVPLPEARTTGSPKRARSRKDEQQDGDCITVSFESMENHKHPNRSPASEATMPTAQSDVVECQSHRQVSSEDSNAMQKARLALSAVETSRWTKPSQGNTPPDSRTKSNSASTHSPTSDSRPLEITEIDNTGLSGQARNPPNDPSPPARGPSDLHVPASSEQQSFSSVPVEAEQDPGRPWNSPRVDTHSQAVETERRPLMSGSFGGSSVAGTGRSASFDNIPPPPDSTHYPASMQDAGSRLFQPQMITTDPARGNRPSDSLNTSQHLESVSISSSNATTPATHHHRAPPPSQASSNRPALTFTIDGLQGELPWSTMRPFVEVFTRNGDVLLQSRTLIGYKVYPMEFIMWPKLRDFHRWYMTETGTTDVLHLRIEMYNAESKLENIFVISRDNAHHLPVLRQYIWDFFWTASSLNNTSTFKVVVRDARDAECGATALVLPAERSTTSRARTIGLVADSRPPAAQVCGGYPPRHNKVTAHTISSVAPRALAPKIVPTAAQMHIPEIKYPGSSMGVAAYVPQNQPEDARDLSSRQTAIAAVLAPEIAVRVQTDGAGKVSARYSKWVLRPEITTADFFAWFAHQTGRGGSNGPPSLRFTLKDAMPAPTSSTIAQADEDHFNLMKRDLKTQFEKAGELVPNLKEFLVLVTDPDWVSEEDW</sequence>
<feature type="region of interest" description="Disordered" evidence="2">
    <location>
        <begin position="60"/>
        <end position="346"/>
    </location>
</feature>
<feature type="compositionally biased region" description="Polar residues" evidence="2">
    <location>
        <begin position="199"/>
        <end position="232"/>
    </location>
</feature>
<dbReference type="AlphaFoldDB" id="A0A2J6TB64"/>
<dbReference type="InterPro" id="IPR036864">
    <property type="entry name" value="Zn2-C6_fun-type_DNA-bd_sf"/>
</dbReference>
<dbReference type="SUPFAM" id="SSF57701">
    <property type="entry name" value="Zn2/Cys6 DNA-binding domain"/>
    <property type="match status" value="1"/>
</dbReference>
<evidence type="ECO:0008006" key="5">
    <source>
        <dbReference type="Google" id="ProtNLM"/>
    </source>
</evidence>
<name>A0A2J6TB64_9HELO</name>
<feature type="compositionally biased region" description="Polar residues" evidence="2">
    <location>
        <begin position="240"/>
        <end position="251"/>
    </location>
</feature>
<protein>
    <recommendedName>
        <fullName evidence="5">Zn(2)-C6 fungal-type domain-containing protein</fullName>
    </recommendedName>
</protein>
<keyword evidence="4" id="KW-1185">Reference proteome</keyword>
<dbReference type="GO" id="GO:0008270">
    <property type="term" value="F:zinc ion binding"/>
    <property type="evidence" value="ECO:0007669"/>
    <property type="project" value="InterPro"/>
</dbReference>
<evidence type="ECO:0000256" key="1">
    <source>
        <dbReference type="ARBA" id="ARBA00023242"/>
    </source>
</evidence>
<dbReference type="Proteomes" id="UP000235371">
    <property type="component" value="Unassembled WGS sequence"/>
</dbReference>
<evidence type="ECO:0000256" key="2">
    <source>
        <dbReference type="SAM" id="MobiDB-lite"/>
    </source>
</evidence>
<dbReference type="InterPro" id="IPR001138">
    <property type="entry name" value="Zn2Cys6_DnaBD"/>
</dbReference>
<gene>
    <name evidence="3" type="ORF">K444DRAFT_612844</name>
</gene>
<feature type="compositionally biased region" description="Polar residues" evidence="2">
    <location>
        <begin position="158"/>
        <end position="170"/>
    </location>
</feature>
<dbReference type="GeneID" id="36588295"/>
<reference evidence="3 4" key="1">
    <citation type="submission" date="2016-04" db="EMBL/GenBank/DDBJ databases">
        <title>A degradative enzymes factory behind the ericoid mycorrhizal symbiosis.</title>
        <authorList>
            <consortium name="DOE Joint Genome Institute"/>
            <person name="Martino E."/>
            <person name="Morin E."/>
            <person name="Grelet G."/>
            <person name="Kuo A."/>
            <person name="Kohler A."/>
            <person name="Daghino S."/>
            <person name="Barry K."/>
            <person name="Choi C."/>
            <person name="Cichocki N."/>
            <person name="Clum A."/>
            <person name="Copeland A."/>
            <person name="Hainaut M."/>
            <person name="Haridas S."/>
            <person name="Labutti K."/>
            <person name="Lindquist E."/>
            <person name="Lipzen A."/>
            <person name="Khouja H.-R."/>
            <person name="Murat C."/>
            <person name="Ohm R."/>
            <person name="Olson A."/>
            <person name="Spatafora J."/>
            <person name="Veneault-Fourrey C."/>
            <person name="Henrissat B."/>
            <person name="Grigoriev I."/>
            <person name="Martin F."/>
            <person name="Perotto S."/>
        </authorList>
    </citation>
    <scope>NUCLEOTIDE SEQUENCE [LARGE SCALE GENOMIC DNA]</scope>
    <source>
        <strain evidence="3 4">E</strain>
    </source>
</reference>
<feature type="region of interest" description="Disordered" evidence="2">
    <location>
        <begin position="1"/>
        <end position="20"/>
    </location>
</feature>
<evidence type="ECO:0000313" key="3">
    <source>
        <dbReference type="EMBL" id="PMD60269.1"/>
    </source>
</evidence>
<keyword evidence="1" id="KW-0539">Nucleus</keyword>
<dbReference type="CDD" id="cd00067">
    <property type="entry name" value="GAL4"/>
    <property type="match status" value="1"/>
</dbReference>